<name>A0AC34GD30_9BILA</name>
<evidence type="ECO:0000313" key="1">
    <source>
        <dbReference type="Proteomes" id="UP000887579"/>
    </source>
</evidence>
<evidence type="ECO:0000313" key="2">
    <source>
        <dbReference type="WBParaSite" id="ES5_v2.g27617.t1"/>
    </source>
</evidence>
<sequence length="172" mass="19989">MSKVGTLLLSNGRKLPLLGLGTWQASDEKQLDVALRTALDIVVEEYIKNGKFKREDIYITSKLPTHGHKNTEIFIERSLERLRTNYIDLNLIHAPMQYLCNPETKEPKEDAEGKRIVDLVPFNETWKVFEKFYDEGKLKAIGISNFNQKQIQKVYDQARIKPHNLEFQLSQN</sequence>
<proteinExistence type="predicted"/>
<protein>
    <submittedName>
        <fullName evidence="2">NADP-dependent oxidoreductase domain-containing protein</fullName>
    </submittedName>
</protein>
<organism evidence="1 2">
    <name type="scientific">Panagrolaimus sp. ES5</name>
    <dbReference type="NCBI Taxonomy" id="591445"/>
    <lineage>
        <taxon>Eukaryota</taxon>
        <taxon>Metazoa</taxon>
        <taxon>Ecdysozoa</taxon>
        <taxon>Nematoda</taxon>
        <taxon>Chromadorea</taxon>
        <taxon>Rhabditida</taxon>
        <taxon>Tylenchina</taxon>
        <taxon>Panagrolaimomorpha</taxon>
        <taxon>Panagrolaimoidea</taxon>
        <taxon>Panagrolaimidae</taxon>
        <taxon>Panagrolaimus</taxon>
    </lineage>
</organism>
<reference evidence="2" key="1">
    <citation type="submission" date="2022-11" db="UniProtKB">
        <authorList>
            <consortium name="WormBaseParasite"/>
        </authorList>
    </citation>
    <scope>IDENTIFICATION</scope>
</reference>
<dbReference type="Proteomes" id="UP000887579">
    <property type="component" value="Unplaced"/>
</dbReference>
<accession>A0AC34GD30</accession>
<dbReference type="WBParaSite" id="ES5_v2.g27617.t1">
    <property type="protein sequence ID" value="ES5_v2.g27617.t1"/>
    <property type="gene ID" value="ES5_v2.g27617"/>
</dbReference>